<dbReference type="Proteomes" id="UP000324222">
    <property type="component" value="Unassembled WGS sequence"/>
</dbReference>
<comment type="caution">
    <text evidence="1">The sequence shown here is derived from an EMBL/GenBank/DDBJ whole genome shotgun (WGS) entry which is preliminary data.</text>
</comment>
<gene>
    <name evidence="1" type="ORF">E2C01_082718</name>
</gene>
<evidence type="ECO:0000313" key="1">
    <source>
        <dbReference type="EMBL" id="MPC87839.1"/>
    </source>
</evidence>
<dbReference type="EMBL" id="VSRR010075780">
    <property type="protein sequence ID" value="MPC87839.1"/>
    <property type="molecule type" value="Genomic_DNA"/>
</dbReference>
<dbReference type="AlphaFoldDB" id="A0A5B7IZV4"/>
<protein>
    <submittedName>
        <fullName evidence="1">Uncharacterized protein</fullName>
    </submittedName>
</protein>
<accession>A0A5B7IZV4</accession>
<proteinExistence type="predicted"/>
<keyword evidence="2" id="KW-1185">Reference proteome</keyword>
<reference evidence="1 2" key="1">
    <citation type="submission" date="2019-05" db="EMBL/GenBank/DDBJ databases">
        <title>Another draft genome of Portunus trituberculatus and its Hox gene families provides insights of decapod evolution.</title>
        <authorList>
            <person name="Jeong J.-H."/>
            <person name="Song I."/>
            <person name="Kim S."/>
            <person name="Choi T."/>
            <person name="Kim D."/>
            <person name="Ryu S."/>
            <person name="Kim W."/>
        </authorList>
    </citation>
    <scope>NUCLEOTIDE SEQUENCE [LARGE SCALE GENOMIC DNA]</scope>
    <source>
        <tissue evidence="1">Muscle</tissue>
    </source>
</reference>
<evidence type="ECO:0000313" key="2">
    <source>
        <dbReference type="Proteomes" id="UP000324222"/>
    </source>
</evidence>
<sequence length="120" mass="13366">MKTCRFLLHSFPPTSSSLPHLLPVLPLIPLTASHHLPSFPSSSPSPYSIPHHMFPLITYHPFLHSKPSFTTSVLSLPPFFPSFPLLPLPASLHSPTPAVLWRRVSTTSRRQDNTTLLISL</sequence>
<name>A0A5B7IZV4_PORTR</name>
<organism evidence="1 2">
    <name type="scientific">Portunus trituberculatus</name>
    <name type="common">Swimming crab</name>
    <name type="synonym">Neptunus trituberculatus</name>
    <dbReference type="NCBI Taxonomy" id="210409"/>
    <lineage>
        <taxon>Eukaryota</taxon>
        <taxon>Metazoa</taxon>
        <taxon>Ecdysozoa</taxon>
        <taxon>Arthropoda</taxon>
        <taxon>Crustacea</taxon>
        <taxon>Multicrustacea</taxon>
        <taxon>Malacostraca</taxon>
        <taxon>Eumalacostraca</taxon>
        <taxon>Eucarida</taxon>
        <taxon>Decapoda</taxon>
        <taxon>Pleocyemata</taxon>
        <taxon>Brachyura</taxon>
        <taxon>Eubrachyura</taxon>
        <taxon>Portunoidea</taxon>
        <taxon>Portunidae</taxon>
        <taxon>Portuninae</taxon>
        <taxon>Portunus</taxon>
    </lineage>
</organism>